<keyword evidence="1" id="KW-1133">Transmembrane helix</keyword>
<dbReference type="Proteomes" id="UP001150238">
    <property type="component" value="Unassembled WGS sequence"/>
</dbReference>
<reference evidence="2" key="1">
    <citation type="submission" date="2022-08" db="EMBL/GenBank/DDBJ databases">
        <authorList>
            <consortium name="DOE Joint Genome Institute"/>
            <person name="Min B."/>
            <person name="Riley R."/>
            <person name="Sierra-Patev S."/>
            <person name="Naranjo-Ortiz M."/>
            <person name="Looney B."/>
            <person name="Konkel Z."/>
            <person name="Slot J.C."/>
            <person name="Sakamoto Y."/>
            <person name="Steenwyk J.L."/>
            <person name="Rokas A."/>
            <person name="Carro J."/>
            <person name="Camarero S."/>
            <person name="Ferreira P."/>
            <person name="Molpeceres G."/>
            <person name="Ruiz-Duenas F.J."/>
            <person name="Serrano A."/>
            <person name="Henrissat B."/>
            <person name="Drula E."/>
            <person name="Hughes K.W."/>
            <person name="Mata J.L."/>
            <person name="Ishikawa N.K."/>
            <person name="Vargas-Isla R."/>
            <person name="Ushijima S."/>
            <person name="Smith C.A."/>
            <person name="Ahrendt S."/>
            <person name="Andreopoulos W."/>
            <person name="He G."/>
            <person name="Labutti K."/>
            <person name="Lipzen A."/>
            <person name="Ng V."/>
            <person name="Sandor L."/>
            <person name="Barry K."/>
            <person name="Martinez A.T."/>
            <person name="Xiao Y."/>
            <person name="Gibbons J.G."/>
            <person name="Terashima K."/>
            <person name="Hibbett D.S."/>
            <person name="Grigoriev I.V."/>
        </authorList>
    </citation>
    <scope>NUCLEOTIDE SEQUENCE</scope>
    <source>
        <strain evidence="2">Sp2 HRB7682 ss15</strain>
    </source>
</reference>
<evidence type="ECO:0000256" key="1">
    <source>
        <dbReference type="SAM" id="Phobius"/>
    </source>
</evidence>
<proteinExistence type="predicted"/>
<protein>
    <submittedName>
        <fullName evidence="2">Uncharacterized protein</fullName>
    </submittedName>
</protein>
<gene>
    <name evidence="2" type="ORF">C8J55DRAFT_567357</name>
</gene>
<dbReference type="AlphaFoldDB" id="A0A9W9DDH7"/>
<keyword evidence="1" id="KW-0472">Membrane</keyword>
<reference evidence="2" key="2">
    <citation type="journal article" date="2023" name="Proc. Natl. Acad. Sci. U.S.A.">
        <title>A global phylogenomic analysis of the shiitake genus Lentinula.</title>
        <authorList>
            <person name="Sierra-Patev S."/>
            <person name="Min B."/>
            <person name="Naranjo-Ortiz M."/>
            <person name="Looney B."/>
            <person name="Konkel Z."/>
            <person name="Slot J.C."/>
            <person name="Sakamoto Y."/>
            <person name="Steenwyk J.L."/>
            <person name="Rokas A."/>
            <person name="Carro J."/>
            <person name="Camarero S."/>
            <person name="Ferreira P."/>
            <person name="Molpeceres G."/>
            <person name="Ruiz-Duenas F.J."/>
            <person name="Serrano A."/>
            <person name="Henrissat B."/>
            <person name="Drula E."/>
            <person name="Hughes K.W."/>
            <person name="Mata J.L."/>
            <person name="Ishikawa N.K."/>
            <person name="Vargas-Isla R."/>
            <person name="Ushijima S."/>
            <person name="Smith C.A."/>
            <person name="Donoghue J."/>
            <person name="Ahrendt S."/>
            <person name="Andreopoulos W."/>
            <person name="He G."/>
            <person name="LaButti K."/>
            <person name="Lipzen A."/>
            <person name="Ng V."/>
            <person name="Riley R."/>
            <person name="Sandor L."/>
            <person name="Barry K."/>
            <person name="Martinez A.T."/>
            <person name="Xiao Y."/>
            <person name="Gibbons J.G."/>
            <person name="Terashima K."/>
            <person name="Grigoriev I.V."/>
            <person name="Hibbett D."/>
        </authorList>
    </citation>
    <scope>NUCLEOTIDE SEQUENCE</scope>
    <source>
        <strain evidence="2">Sp2 HRB7682 ss15</strain>
    </source>
</reference>
<accession>A0A9W9DDH7</accession>
<sequence>MPQASGPRFSSWLSHPQLGLACNTCSNNHIMYFSIASLAIGLATACIVNAIPIANPNIVTAPDSVNGTLVPPKGPEILWSYVKSRTTTNPVEGDHATAKSLSKSLVNEMLKDYGAPFLSSESPEFVGNPNRFSFRISSTVPIGSVTCPCFGKVRMDLKAGKGSLDLRAFQRIDGKVLKNWKTHQSIPISFPPQVD</sequence>
<feature type="transmembrane region" description="Helical" evidence="1">
    <location>
        <begin position="30"/>
        <end position="51"/>
    </location>
</feature>
<evidence type="ECO:0000313" key="2">
    <source>
        <dbReference type="EMBL" id="KAJ4463738.1"/>
    </source>
</evidence>
<dbReference type="EMBL" id="JANVFS010000067">
    <property type="protein sequence ID" value="KAJ4463738.1"/>
    <property type="molecule type" value="Genomic_DNA"/>
</dbReference>
<evidence type="ECO:0000313" key="3">
    <source>
        <dbReference type="Proteomes" id="UP001150238"/>
    </source>
</evidence>
<comment type="caution">
    <text evidence="2">The sequence shown here is derived from an EMBL/GenBank/DDBJ whole genome shotgun (WGS) entry which is preliminary data.</text>
</comment>
<organism evidence="2 3">
    <name type="scientific">Lentinula lateritia</name>
    <dbReference type="NCBI Taxonomy" id="40482"/>
    <lineage>
        <taxon>Eukaryota</taxon>
        <taxon>Fungi</taxon>
        <taxon>Dikarya</taxon>
        <taxon>Basidiomycota</taxon>
        <taxon>Agaricomycotina</taxon>
        <taxon>Agaricomycetes</taxon>
        <taxon>Agaricomycetidae</taxon>
        <taxon>Agaricales</taxon>
        <taxon>Marasmiineae</taxon>
        <taxon>Omphalotaceae</taxon>
        <taxon>Lentinula</taxon>
    </lineage>
</organism>
<keyword evidence="1" id="KW-0812">Transmembrane</keyword>
<name>A0A9W9DDH7_9AGAR</name>